<keyword evidence="2" id="KW-1185">Reference proteome</keyword>
<dbReference type="Proteomes" id="UP000618952">
    <property type="component" value="Unassembled WGS sequence"/>
</dbReference>
<evidence type="ECO:0000313" key="1">
    <source>
        <dbReference type="EMBL" id="MBC8770502.1"/>
    </source>
</evidence>
<organism evidence="1 2">
    <name type="scientific">Arenibacter arenosicollis</name>
    <dbReference type="NCBI Taxonomy" id="2762274"/>
    <lineage>
        <taxon>Bacteria</taxon>
        <taxon>Pseudomonadati</taxon>
        <taxon>Bacteroidota</taxon>
        <taxon>Flavobacteriia</taxon>
        <taxon>Flavobacteriales</taxon>
        <taxon>Flavobacteriaceae</taxon>
        <taxon>Arenibacter</taxon>
    </lineage>
</organism>
<dbReference type="InterPro" id="IPR025332">
    <property type="entry name" value="DUF4238"/>
</dbReference>
<protein>
    <submittedName>
        <fullName evidence="1">DUF4238 domain-containing protein</fullName>
    </submittedName>
</protein>
<proteinExistence type="predicted"/>
<dbReference type="Pfam" id="PF14022">
    <property type="entry name" value="DUF4238"/>
    <property type="match status" value="1"/>
</dbReference>
<comment type="caution">
    <text evidence="1">The sequence shown here is derived from an EMBL/GenBank/DDBJ whole genome shotgun (WGS) entry which is preliminary data.</text>
</comment>
<gene>
    <name evidence="1" type="ORF">H4O18_21080</name>
</gene>
<reference evidence="1 2" key="1">
    <citation type="submission" date="2020-08" db="EMBL/GenBank/DDBJ databases">
        <title>Arenibacter gaetbuli sp. nov., isolated from a sand dune.</title>
        <authorList>
            <person name="Park S."/>
            <person name="Yoon J.-H."/>
        </authorList>
    </citation>
    <scope>NUCLEOTIDE SEQUENCE [LARGE SCALE GENOMIC DNA]</scope>
    <source>
        <strain evidence="1 2">BSSL-BM3</strain>
    </source>
</reference>
<evidence type="ECO:0000313" key="2">
    <source>
        <dbReference type="Proteomes" id="UP000618952"/>
    </source>
</evidence>
<dbReference type="EMBL" id="JACLHY010000037">
    <property type="protein sequence ID" value="MBC8770502.1"/>
    <property type="molecule type" value="Genomic_DNA"/>
</dbReference>
<dbReference type="RefSeq" id="WP_187588379.1">
    <property type="nucleotide sequence ID" value="NZ_JACLHY010000037.1"/>
</dbReference>
<name>A0ABR7QTI4_9FLAO</name>
<sequence length="259" mass="30807">MSKYRKQHIVSETYLKHFSTKADGNGLYVIDRGDKYRKDIQKKNSGDRIFWIPNYSDTDFFNDRKTIEKMFGTDIETNYNNIIYTIAKENPEIDFIVKQQLIQWIFYTKMRSPVWKNHLENFTNYNFFKKEAESFITSAVSMRWTIYKNPPNKYWWTSDDPGYCLNLKDYNETGKIKTNPIYDIKGVNSVLFYPLSKEYCLNIHPYYQNDKVTLNPENTEVTFKNADLSFVDFINKATYLTQDRLIISTDLNSLSNLVE</sequence>
<accession>A0ABR7QTI4</accession>